<dbReference type="InterPro" id="IPR000522">
    <property type="entry name" value="ABC_transptr_permease_BtuC"/>
</dbReference>
<dbReference type="PANTHER" id="PTHR30472:SF25">
    <property type="entry name" value="ABC TRANSPORTER PERMEASE PROTEIN MJ0876-RELATED"/>
    <property type="match status" value="1"/>
</dbReference>
<feature type="transmembrane region" description="Helical" evidence="8">
    <location>
        <begin position="194"/>
        <end position="222"/>
    </location>
</feature>
<evidence type="ECO:0000256" key="8">
    <source>
        <dbReference type="SAM" id="Phobius"/>
    </source>
</evidence>
<sequence length="340" mass="36687">MRKPHKIYLFLSICLFAAILCATMLGSVNIPLQQQLYTITNLLQITDIPVEQSNTFILLNIRLPRALLAAIVGFSLAFCGTIMQGIFRNPLADPYLLGIASGATAGATLMIVMGISLTFMVPLGAFAGAIISVAITYFIAQSQLGSFSNVTLILAGVAIGAMFSSATTFFIFVSEDEQLRHIMFWVMGSLANSRWWSIFYLFIVLIIAVIITNFFATALDALSLGDDMAYHLGVDSSLTKKVLLLLTTILTAAVVCMSGTIGFVGIIIPHTSRLLFGANHRILLMASGLTGSIFLVLCDILSRTLVAPIEIPIGIITAIFGAPFFLYLLIHHKKSIGALN</sequence>
<evidence type="ECO:0000256" key="1">
    <source>
        <dbReference type="ARBA" id="ARBA00004651"/>
    </source>
</evidence>
<reference evidence="9 10" key="1">
    <citation type="submission" date="2019-08" db="EMBL/GenBank/DDBJ databases">
        <title>Complete genome sequence of Candidatus Uab amorphum.</title>
        <authorList>
            <person name="Shiratori T."/>
            <person name="Suzuki S."/>
            <person name="Kakizawa Y."/>
            <person name="Ishida K."/>
        </authorList>
    </citation>
    <scope>NUCLEOTIDE SEQUENCE [LARGE SCALE GENOMIC DNA]</scope>
    <source>
        <strain evidence="9 10">SRT547</strain>
    </source>
</reference>
<evidence type="ECO:0000313" key="10">
    <source>
        <dbReference type="Proteomes" id="UP000326354"/>
    </source>
</evidence>
<feature type="transmembrane region" description="Helical" evidence="8">
    <location>
        <begin position="119"/>
        <end position="140"/>
    </location>
</feature>
<accession>A0A5S9F7B7</accession>
<dbReference type="RefSeq" id="WP_151971566.1">
    <property type="nucleotide sequence ID" value="NZ_AP019860.1"/>
</dbReference>
<dbReference type="PANTHER" id="PTHR30472">
    <property type="entry name" value="FERRIC ENTEROBACTIN TRANSPORT SYSTEM PERMEASE PROTEIN"/>
    <property type="match status" value="1"/>
</dbReference>
<dbReference type="GO" id="GO:0022857">
    <property type="term" value="F:transmembrane transporter activity"/>
    <property type="evidence" value="ECO:0007669"/>
    <property type="project" value="InterPro"/>
</dbReference>
<dbReference type="Proteomes" id="UP000326354">
    <property type="component" value="Chromosome"/>
</dbReference>
<feature type="transmembrane region" description="Helical" evidence="8">
    <location>
        <begin position="152"/>
        <end position="174"/>
    </location>
</feature>
<feature type="transmembrane region" description="Helical" evidence="8">
    <location>
        <begin position="280"/>
        <end position="301"/>
    </location>
</feature>
<protein>
    <submittedName>
        <fullName evidence="9">Heme ABC transporter permease</fullName>
    </submittedName>
</protein>
<dbReference type="GO" id="GO:0005886">
    <property type="term" value="C:plasma membrane"/>
    <property type="evidence" value="ECO:0007669"/>
    <property type="project" value="UniProtKB-SubCell"/>
</dbReference>
<keyword evidence="5 8" id="KW-0812">Transmembrane</keyword>
<evidence type="ECO:0000256" key="7">
    <source>
        <dbReference type="ARBA" id="ARBA00023136"/>
    </source>
</evidence>
<proteinExistence type="inferred from homology"/>
<evidence type="ECO:0000313" key="9">
    <source>
        <dbReference type="EMBL" id="BBM87549.1"/>
    </source>
</evidence>
<keyword evidence="3" id="KW-0813">Transport</keyword>
<feature type="transmembrane region" description="Helical" evidence="8">
    <location>
        <begin position="313"/>
        <end position="330"/>
    </location>
</feature>
<feature type="transmembrane region" description="Helical" evidence="8">
    <location>
        <begin position="7"/>
        <end position="28"/>
    </location>
</feature>
<dbReference type="Gene3D" id="1.10.3470.10">
    <property type="entry name" value="ABC transporter involved in vitamin B12 uptake, BtuC"/>
    <property type="match status" value="1"/>
</dbReference>
<dbReference type="InterPro" id="IPR037294">
    <property type="entry name" value="ABC_BtuC-like"/>
</dbReference>
<comment type="similarity">
    <text evidence="2">Belongs to the binding-protein-dependent transport system permease family. FecCD subfamily.</text>
</comment>
<evidence type="ECO:0000256" key="2">
    <source>
        <dbReference type="ARBA" id="ARBA00007935"/>
    </source>
</evidence>
<feature type="transmembrane region" description="Helical" evidence="8">
    <location>
        <begin position="66"/>
        <end position="87"/>
    </location>
</feature>
<comment type="subcellular location">
    <subcellularLocation>
        <location evidence="1">Cell membrane</location>
        <topology evidence="1">Multi-pass membrane protein</topology>
    </subcellularLocation>
</comment>
<dbReference type="AlphaFoldDB" id="A0A5S9F7B7"/>
<keyword evidence="6 8" id="KW-1133">Transmembrane helix</keyword>
<dbReference type="GO" id="GO:0033214">
    <property type="term" value="P:siderophore-iron import into cell"/>
    <property type="evidence" value="ECO:0007669"/>
    <property type="project" value="TreeGrafter"/>
</dbReference>
<dbReference type="OrthoDB" id="9792889at2"/>
<evidence type="ECO:0000256" key="4">
    <source>
        <dbReference type="ARBA" id="ARBA00022475"/>
    </source>
</evidence>
<name>A0A5S9F7B7_UABAM</name>
<evidence type="ECO:0000256" key="5">
    <source>
        <dbReference type="ARBA" id="ARBA00022692"/>
    </source>
</evidence>
<dbReference type="EMBL" id="AP019860">
    <property type="protein sequence ID" value="BBM87549.1"/>
    <property type="molecule type" value="Genomic_DNA"/>
</dbReference>
<evidence type="ECO:0000256" key="6">
    <source>
        <dbReference type="ARBA" id="ARBA00022989"/>
    </source>
</evidence>
<organism evidence="9 10">
    <name type="scientific">Uabimicrobium amorphum</name>
    <dbReference type="NCBI Taxonomy" id="2596890"/>
    <lineage>
        <taxon>Bacteria</taxon>
        <taxon>Pseudomonadati</taxon>
        <taxon>Planctomycetota</taxon>
        <taxon>Candidatus Uabimicrobiia</taxon>
        <taxon>Candidatus Uabimicrobiales</taxon>
        <taxon>Candidatus Uabimicrobiaceae</taxon>
        <taxon>Candidatus Uabimicrobium</taxon>
    </lineage>
</organism>
<feature type="transmembrane region" description="Helical" evidence="8">
    <location>
        <begin position="94"/>
        <end position="113"/>
    </location>
</feature>
<dbReference type="Pfam" id="PF01032">
    <property type="entry name" value="FecCD"/>
    <property type="match status" value="1"/>
</dbReference>
<dbReference type="SUPFAM" id="SSF81345">
    <property type="entry name" value="ABC transporter involved in vitamin B12 uptake, BtuC"/>
    <property type="match status" value="1"/>
</dbReference>
<dbReference type="KEGG" id="uam:UABAM_05961"/>
<dbReference type="FunFam" id="1.10.3470.10:FF:000001">
    <property type="entry name" value="Vitamin B12 ABC transporter permease BtuC"/>
    <property type="match status" value="1"/>
</dbReference>
<keyword evidence="10" id="KW-1185">Reference proteome</keyword>
<keyword evidence="7 8" id="KW-0472">Membrane</keyword>
<evidence type="ECO:0000256" key="3">
    <source>
        <dbReference type="ARBA" id="ARBA00022448"/>
    </source>
</evidence>
<gene>
    <name evidence="9" type="ORF">UABAM_05961</name>
</gene>
<dbReference type="CDD" id="cd06550">
    <property type="entry name" value="TM_ABC_iron-siderophores_like"/>
    <property type="match status" value="1"/>
</dbReference>
<keyword evidence="4" id="KW-1003">Cell membrane</keyword>
<feature type="transmembrane region" description="Helical" evidence="8">
    <location>
        <begin position="243"/>
        <end position="268"/>
    </location>
</feature>